<keyword evidence="1" id="KW-0812">Transmembrane</keyword>
<name>R7RY07_STEHR</name>
<dbReference type="Proteomes" id="UP000053927">
    <property type="component" value="Unassembled WGS sequence"/>
</dbReference>
<evidence type="ECO:0000313" key="4">
    <source>
        <dbReference type="Proteomes" id="UP000053927"/>
    </source>
</evidence>
<evidence type="ECO:0000313" key="3">
    <source>
        <dbReference type="EMBL" id="EIM79683.1"/>
    </source>
</evidence>
<keyword evidence="2" id="KW-0732">Signal</keyword>
<sequence length="192" mass="19775">MLFSFTKVVFATLAFGVAAVSAIPTPAPANAVAKHGGEDVLALLASVKADVDVDIGKLNALVAADVTLDVLGPIVADIKVKIDLATTTVKGYGPDQWQGDSANDISVSINALIVALIDPINRIKGLNGDVTIINVFADIDISLGGLLNAILALVSVDVSVNIKLNLVLILAPVVVILHGLDFTVLLNILAIL</sequence>
<feature type="chain" id="PRO_5004443679" evidence="2">
    <location>
        <begin position="23"/>
        <end position="192"/>
    </location>
</feature>
<dbReference type="KEGG" id="shs:STEHIDRAFT_163507"/>
<reference evidence="4" key="1">
    <citation type="journal article" date="2012" name="Science">
        <title>The Paleozoic origin of enzymatic lignin decomposition reconstructed from 31 fungal genomes.</title>
        <authorList>
            <person name="Floudas D."/>
            <person name="Binder M."/>
            <person name="Riley R."/>
            <person name="Barry K."/>
            <person name="Blanchette R.A."/>
            <person name="Henrissat B."/>
            <person name="Martinez A.T."/>
            <person name="Otillar R."/>
            <person name="Spatafora J.W."/>
            <person name="Yadav J.S."/>
            <person name="Aerts A."/>
            <person name="Benoit I."/>
            <person name="Boyd A."/>
            <person name="Carlson A."/>
            <person name="Copeland A."/>
            <person name="Coutinho P.M."/>
            <person name="de Vries R.P."/>
            <person name="Ferreira P."/>
            <person name="Findley K."/>
            <person name="Foster B."/>
            <person name="Gaskell J."/>
            <person name="Glotzer D."/>
            <person name="Gorecki P."/>
            <person name="Heitman J."/>
            <person name="Hesse C."/>
            <person name="Hori C."/>
            <person name="Igarashi K."/>
            <person name="Jurgens J.A."/>
            <person name="Kallen N."/>
            <person name="Kersten P."/>
            <person name="Kohler A."/>
            <person name="Kuees U."/>
            <person name="Kumar T.K.A."/>
            <person name="Kuo A."/>
            <person name="LaButti K."/>
            <person name="Larrondo L.F."/>
            <person name="Lindquist E."/>
            <person name="Ling A."/>
            <person name="Lombard V."/>
            <person name="Lucas S."/>
            <person name="Lundell T."/>
            <person name="Martin R."/>
            <person name="McLaughlin D.J."/>
            <person name="Morgenstern I."/>
            <person name="Morin E."/>
            <person name="Murat C."/>
            <person name="Nagy L.G."/>
            <person name="Nolan M."/>
            <person name="Ohm R.A."/>
            <person name="Patyshakuliyeva A."/>
            <person name="Rokas A."/>
            <person name="Ruiz-Duenas F.J."/>
            <person name="Sabat G."/>
            <person name="Salamov A."/>
            <person name="Samejima M."/>
            <person name="Schmutz J."/>
            <person name="Slot J.C."/>
            <person name="St John F."/>
            <person name="Stenlid J."/>
            <person name="Sun H."/>
            <person name="Sun S."/>
            <person name="Syed K."/>
            <person name="Tsang A."/>
            <person name="Wiebenga A."/>
            <person name="Young D."/>
            <person name="Pisabarro A."/>
            <person name="Eastwood D.C."/>
            <person name="Martin F."/>
            <person name="Cullen D."/>
            <person name="Grigoriev I.V."/>
            <person name="Hibbett D.S."/>
        </authorList>
    </citation>
    <scope>NUCLEOTIDE SEQUENCE [LARGE SCALE GENOMIC DNA]</scope>
    <source>
        <strain evidence="4">FP-91666</strain>
    </source>
</reference>
<gene>
    <name evidence="3" type="ORF">STEHIDRAFT_163507</name>
</gene>
<feature type="signal peptide" evidence="2">
    <location>
        <begin position="1"/>
        <end position="22"/>
    </location>
</feature>
<evidence type="ECO:0000256" key="1">
    <source>
        <dbReference type="SAM" id="Phobius"/>
    </source>
</evidence>
<feature type="transmembrane region" description="Helical" evidence="1">
    <location>
        <begin position="166"/>
        <end position="191"/>
    </location>
</feature>
<dbReference type="AlphaFoldDB" id="R7RY07"/>
<keyword evidence="1" id="KW-1133">Transmembrane helix</keyword>
<dbReference type="RefSeq" id="XP_007311254.1">
    <property type="nucleotide sequence ID" value="XM_007311192.1"/>
</dbReference>
<feature type="transmembrane region" description="Helical" evidence="1">
    <location>
        <begin position="132"/>
        <end position="154"/>
    </location>
</feature>
<dbReference type="GeneID" id="18802368"/>
<evidence type="ECO:0000256" key="2">
    <source>
        <dbReference type="SAM" id="SignalP"/>
    </source>
</evidence>
<proteinExistence type="predicted"/>
<dbReference type="EMBL" id="JH687402">
    <property type="protein sequence ID" value="EIM79683.1"/>
    <property type="molecule type" value="Genomic_DNA"/>
</dbReference>
<keyword evidence="4" id="KW-1185">Reference proteome</keyword>
<accession>R7RY07</accession>
<protein>
    <submittedName>
        <fullName evidence="3">Uncharacterized protein</fullName>
    </submittedName>
</protein>
<organism evidence="3 4">
    <name type="scientific">Stereum hirsutum (strain FP-91666)</name>
    <name type="common">White-rot fungus</name>
    <dbReference type="NCBI Taxonomy" id="721885"/>
    <lineage>
        <taxon>Eukaryota</taxon>
        <taxon>Fungi</taxon>
        <taxon>Dikarya</taxon>
        <taxon>Basidiomycota</taxon>
        <taxon>Agaricomycotina</taxon>
        <taxon>Agaricomycetes</taxon>
        <taxon>Russulales</taxon>
        <taxon>Stereaceae</taxon>
        <taxon>Stereum</taxon>
    </lineage>
</organism>
<keyword evidence="1" id="KW-0472">Membrane</keyword>